<dbReference type="Proteomes" id="UP000615455">
    <property type="component" value="Unassembled WGS sequence"/>
</dbReference>
<sequence>MPFTTGVITNTNTGAANIVVNTRNIDTHNTAIITVQIFASVNSTVFHTDYVSSYIVLANSFDVREFVISGNVAYEVQISVLNSTSAVMSIFGIDAFGNLITDQRILQQDLTYISTLSPPI</sequence>
<proteinExistence type="predicted"/>
<name>A0ABQ1EWC5_9BACL</name>
<dbReference type="RefSeq" id="WP_189013969.1">
    <property type="nucleotide sequence ID" value="NZ_BMHE01000019.1"/>
</dbReference>
<evidence type="ECO:0000313" key="1">
    <source>
        <dbReference type="EMBL" id="GFZ88424.1"/>
    </source>
</evidence>
<protein>
    <recommendedName>
        <fullName evidence="3">Exosporium protein C</fullName>
    </recommendedName>
</protein>
<dbReference type="EMBL" id="BMHE01000019">
    <property type="protein sequence ID" value="GFZ88424.1"/>
    <property type="molecule type" value="Genomic_DNA"/>
</dbReference>
<evidence type="ECO:0000313" key="2">
    <source>
        <dbReference type="Proteomes" id="UP000615455"/>
    </source>
</evidence>
<evidence type="ECO:0008006" key="3">
    <source>
        <dbReference type="Google" id="ProtNLM"/>
    </source>
</evidence>
<organism evidence="1 2">
    <name type="scientific">Paenibacillus marchantiophytorum</name>
    <dbReference type="NCBI Taxonomy" id="1619310"/>
    <lineage>
        <taxon>Bacteria</taxon>
        <taxon>Bacillati</taxon>
        <taxon>Bacillota</taxon>
        <taxon>Bacilli</taxon>
        <taxon>Bacillales</taxon>
        <taxon>Paenibacillaceae</taxon>
        <taxon>Paenibacillus</taxon>
    </lineage>
</organism>
<comment type="caution">
    <text evidence="1">The sequence shown here is derived from an EMBL/GenBank/DDBJ whole genome shotgun (WGS) entry which is preliminary data.</text>
</comment>
<gene>
    <name evidence="1" type="ORF">GCM10008018_38230</name>
</gene>
<accession>A0ABQ1EWC5</accession>
<keyword evidence="2" id="KW-1185">Reference proteome</keyword>
<reference evidence="2" key="1">
    <citation type="journal article" date="2019" name="Int. J. Syst. Evol. Microbiol.">
        <title>The Global Catalogue of Microorganisms (GCM) 10K type strain sequencing project: providing services to taxonomists for standard genome sequencing and annotation.</title>
        <authorList>
            <consortium name="The Broad Institute Genomics Platform"/>
            <consortium name="The Broad Institute Genome Sequencing Center for Infectious Disease"/>
            <person name="Wu L."/>
            <person name="Ma J."/>
        </authorList>
    </citation>
    <scope>NUCLEOTIDE SEQUENCE [LARGE SCALE GENOMIC DNA]</scope>
    <source>
        <strain evidence="2">CGMCC 1.15043</strain>
    </source>
</reference>